<feature type="chain" id="PRO_5034332016" description="Cutinase" evidence="3">
    <location>
        <begin position="19"/>
        <end position="292"/>
    </location>
</feature>
<protein>
    <recommendedName>
        <fullName evidence="6">Cutinase</fullName>
    </recommendedName>
</protein>
<evidence type="ECO:0000256" key="2">
    <source>
        <dbReference type="ARBA" id="ARBA00023157"/>
    </source>
</evidence>
<keyword evidence="3" id="KW-0732">Signal</keyword>
<organism evidence="4 5">
    <name type="scientific">Aspergillus felis</name>
    <dbReference type="NCBI Taxonomy" id="1287682"/>
    <lineage>
        <taxon>Eukaryota</taxon>
        <taxon>Fungi</taxon>
        <taxon>Dikarya</taxon>
        <taxon>Ascomycota</taxon>
        <taxon>Pezizomycotina</taxon>
        <taxon>Eurotiomycetes</taxon>
        <taxon>Eurotiomycetidae</taxon>
        <taxon>Eurotiales</taxon>
        <taxon>Aspergillaceae</taxon>
        <taxon>Aspergillus</taxon>
        <taxon>Aspergillus subgen. Fumigati</taxon>
    </lineage>
</organism>
<evidence type="ECO:0000313" key="4">
    <source>
        <dbReference type="EMBL" id="KAF7176110.1"/>
    </source>
</evidence>
<dbReference type="Gene3D" id="3.40.50.1820">
    <property type="entry name" value="alpha/beta hydrolase"/>
    <property type="match status" value="1"/>
</dbReference>
<dbReference type="Proteomes" id="UP000641853">
    <property type="component" value="Unassembled WGS sequence"/>
</dbReference>
<keyword evidence="2" id="KW-1015">Disulfide bond</keyword>
<sequence>MKSLSFLLAMSALTCASALNYSVHNHLASAPSNETTPSNVNSGAESECRCGMSQFLTLPHANITHPSQAKQCANYKLIDARGTAEPQGVSTMFYPMIENILANVTGGVSLPVEYPAAASQNTTSGERFVVDTIAHGLQHYPHQKYALFGYSQGATLVLKVLRQLSPSALESVKSVILVGNPYRLPGKISNVDATAQRDRRASVGMFAEEAIADNKTIPQLAKDMDQSGKVLDYCLALILSFPSLFIQDDFVCSPNPACSCQIPAGHLSYGLVDTVQETAFEHAVARLGSISN</sequence>
<feature type="signal peptide" evidence="3">
    <location>
        <begin position="1"/>
        <end position="18"/>
    </location>
</feature>
<evidence type="ECO:0000256" key="3">
    <source>
        <dbReference type="SAM" id="SignalP"/>
    </source>
</evidence>
<reference evidence="4" key="1">
    <citation type="submission" date="2020-06" db="EMBL/GenBank/DDBJ databases">
        <title>Draft genome sequences of strains closely related to Aspergillus parafelis and Aspergillus hiratsukae.</title>
        <authorList>
            <person name="Dos Santos R.A.C."/>
            <person name="Rivero-Menendez O."/>
            <person name="Steenwyk J.L."/>
            <person name="Mead M.E."/>
            <person name="Goldman G.H."/>
            <person name="Alastruey-Izquierdo A."/>
            <person name="Rokas A."/>
        </authorList>
    </citation>
    <scope>NUCLEOTIDE SEQUENCE</scope>
    <source>
        <strain evidence="4">CNM-CM7691</strain>
    </source>
</reference>
<dbReference type="Pfam" id="PF01083">
    <property type="entry name" value="Cutinase"/>
    <property type="match status" value="1"/>
</dbReference>
<evidence type="ECO:0008006" key="6">
    <source>
        <dbReference type="Google" id="ProtNLM"/>
    </source>
</evidence>
<evidence type="ECO:0000256" key="1">
    <source>
        <dbReference type="ARBA" id="ARBA00022801"/>
    </source>
</evidence>
<name>A0A8H6V3A2_9EURO</name>
<keyword evidence="5" id="KW-1185">Reference proteome</keyword>
<dbReference type="PANTHER" id="PTHR33630">
    <property type="entry name" value="CUTINASE RV1984C-RELATED-RELATED"/>
    <property type="match status" value="1"/>
</dbReference>
<dbReference type="InterPro" id="IPR029058">
    <property type="entry name" value="AB_hydrolase_fold"/>
</dbReference>
<dbReference type="AlphaFoldDB" id="A0A8H6V3A2"/>
<proteinExistence type="predicted"/>
<gene>
    <name evidence="4" type="ORF">CNMCM7691_001586</name>
</gene>
<evidence type="ECO:0000313" key="5">
    <source>
        <dbReference type="Proteomes" id="UP000641853"/>
    </source>
</evidence>
<dbReference type="SMART" id="SM01110">
    <property type="entry name" value="Cutinase"/>
    <property type="match status" value="1"/>
</dbReference>
<accession>A0A8H6V3A2</accession>
<dbReference type="InterPro" id="IPR000675">
    <property type="entry name" value="Cutinase/axe"/>
</dbReference>
<dbReference type="PANTHER" id="PTHR33630:SF9">
    <property type="entry name" value="CUTINASE 4"/>
    <property type="match status" value="1"/>
</dbReference>
<keyword evidence="1" id="KW-0378">Hydrolase</keyword>
<dbReference type="EMBL" id="JACBAG010001915">
    <property type="protein sequence ID" value="KAF7176110.1"/>
    <property type="molecule type" value="Genomic_DNA"/>
</dbReference>
<comment type="caution">
    <text evidence="4">The sequence shown here is derived from an EMBL/GenBank/DDBJ whole genome shotgun (WGS) entry which is preliminary data.</text>
</comment>
<dbReference type="SUPFAM" id="SSF53474">
    <property type="entry name" value="alpha/beta-Hydrolases"/>
    <property type="match status" value="1"/>
</dbReference>
<dbReference type="GO" id="GO:0052689">
    <property type="term" value="F:carboxylic ester hydrolase activity"/>
    <property type="evidence" value="ECO:0007669"/>
    <property type="project" value="UniProtKB-ARBA"/>
</dbReference>